<proteinExistence type="inferred from homology"/>
<evidence type="ECO:0000256" key="7">
    <source>
        <dbReference type="ARBA" id="ARBA00023157"/>
    </source>
</evidence>
<dbReference type="FunFam" id="3.40.30.10:FF:000007">
    <property type="entry name" value="Thioredoxin-dependent thiol peroxidase"/>
    <property type="match status" value="1"/>
</dbReference>
<keyword evidence="7" id="KW-1015">Disulfide bond</keyword>
<feature type="chain" id="PRO_5026179715" description="thioredoxin-dependent peroxiredoxin" evidence="14">
    <location>
        <begin position="23"/>
        <end position="178"/>
    </location>
</feature>
<dbReference type="PANTHER" id="PTHR42801">
    <property type="entry name" value="THIOREDOXIN-DEPENDENT PEROXIDE REDUCTASE"/>
    <property type="match status" value="1"/>
</dbReference>
<evidence type="ECO:0000256" key="9">
    <source>
        <dbReference type="ARBA" id="ARBA00032824"/>
    </source>
</evidence>
<dbReference type="Proteomes" id="UP000501466">
    <property type="component" value="Chromosome"/>
</dbReference>
<dbReference type="GO" id="GO:0005737">
    <property type="term" value="C:cytoplasm"/>
    <property type="evidence" value="ECO:0007669"/>
    <property type="project" value="TreeGrafter"/>
</dbReference>
<keyword evidence="5" id="KW-0049">Antioxidant</keyword>
<feature type="signal peptide" evidence="14">
    <location>
        <begin position="1"/>
        <end position="22"/>
    </location>
</feature>
<accession>A0A6F8PM34</accession>
<organism evidence="16 17">
    <name type="scientific">Thiosulfativibrio zosterae</name>
    <dbReference type="NCBI Taxonomy" id="2675053"/>
    <lineage>
        <taxon>Bacteria</taxon>
        <taxon>Pseudomonadati</taxon>
        <taxon>Pseudomonadota</taxon>
        <taxon>Gammaproteobacteria</taxon>
        <taxon>Thiotrichales</taxon>
        <taxon>Piscirickettsiaceae</taxon>
        <taxon>Thiosulfativibrio</taxon>
    </lineage>
</organism>
<evidence type="ECO:0000256" key="2">
    <source>
        <dbReference type="ARBA" id="ARBA00011245"/>
    </source>
</evidence>
<feature type="domain" description="Thioredoxin" evidence="15">
    <location>
        <begin position="26"/>
        <end position="175"/>
    </location>
</feature>
<comment type="catalytic activity">
    <reaction evidence="12">
        <text>a hydroperoxide + [thioredoxin]-dithiol = an alcohol + [thioredoxin]-disulfide + H2O</text>
        <dbReference type="Rhea" id="RHEA:62620"/>
        <dbReference type="Rhea" id="RHEA-COMP:10698"/>
        <dbReference type="Rhea" id="RHEA-COMP:10700"/>
        <dbReference type="ChEBI" id="CHEBI:15377"/>
        <dbReference type="ChEBI" id="CHEBI:29950"/>
        <dbReference type="ChEBI" id="CHEBI:30879"/>
        <dbReference type="ChEBI" id="CHEBI:35924"/>
        <dbReference type="ChEBI" id="CHEBI:50058"/>
        <dbReference type="EC" id="1.11.1.24"/>
    </reaction>
</comment>
<keyword evidence="6" id="KW-0560">Oxidoreductase</keyword>
<name>A0A6F8PM34_9GAMM</name>
<dbReference type="SUPFAM" id="SSF52833">
    <property type="entry name" value="Thioredoxin-like"/>
    <property type="match status" value="1"/>
</dbReference>
<evidence type="ECO:0000256" key="8">
    <source>
        <dbReference type="ARBA" id="ARBA00023284"/>
    </source>
</evidence>
<dbReference type="CDD" id="cd03017">
    <property type="entry name" value="PRX_BCP"/>
    <property type="match status" value="1"/>
</dbReference>
<evidence type="ECO:0000256" key="14">
    <source>
        <dbReference type="SAM" id="SignalP"/>
    </source>
</evidence>
<dbReference type="RefSeq" id="WP_173290996.1">
    <property type="nucleotide sequence ID" value="NZ_AP021888.1"/>
</dbReference>
<evidence type="ECO:0000256" key="4">
    <source>
        <dbReference type="ARBA" id="ARBA00022559"/>
    </source>
</evidence>
<dbReference type="PIRSF" id="PIRSF000239">
    <property type="entry name" value="AHPC"/>
    <property type="match status" value="1"/>
</dbReference>
<dbReference type="InterPro" id="IPR036249">
    <property type="entry name" value="Thioredoxin-like_sf"/>
</dbReference>
<sequence>MKHLWFTFIAGLLTFLSPMSYAQDDLQEGDLAPVFNLPNQNGTTISLSDFKGQWVVLYFYPKNDTPGCTTEACSFRDNINRLIAQKAKVIGVSLDDQASHQAFKRKYELPFDLLADTQGSVTGSYNALMDLKFIKFAKRQSFIINPEGRLAKIYRSVDPSHHVRDVIEDLKALQASHS</sequence>
<keyword evidence="4" id="KW-0575">Peroxidase</keyword>
<dbReference type="InterPro" id="IPR050924">
    <property type="entry name" value="Peroxiredoxin_BCP/PrxQ"/>
</dbReference>
<comment type="function">
    <text evidence="1">Thiol-specific peroxidase that catalyzes the reduction of hydrogen peroxide and organic hydroperoxides to water and alcohols, respectively. Plays a role in cell protection against oxidative stress by detoxifying peroxides and as sensor of hydrogen peroxide-mediated signaling events.</text>
</comment>
<protein>
    <recommendedName>
        <fullName evidence="3">thioredoxin-dependent peroxiredoxin</fullName>
        <ecNumber evidence="3">1.11.1.24</ecNumber>
    </recommendedName>
    <alternativeName>
        <fullName evidence="9">Thioredoxin peroxidase</fullName>
    </alternativeName>
    <alternativeName>
        <fullName evidence="11">Thioredoxin-dependent peroxiredoxin Bcp</fullName>
    </alternativeName>
</protein>
<evidence type="ECO:0000256" key="13">
    <source>
        <dbReference type="PIRSR" id="PIRSR000239-1"/>
    </source>
</evidence>
<evidence type="ECO:0000259" key="15">
    <source>
        <dbReference type="PROSITE" id="PS51352"/>
    </source>
</evidence>
<dbReference type="PROSITE" id="PS51352">
    <property type="entry name" value="THIOREDOXIN_2"/>
    <property type="match status" value="1"/>
</dbReference>
<evidence type="ECO:0000256" key="12">
    <source>
        <dbReference type="ARBA" id="ARBA00049091"/>
    </source>
</evidence>
<evidence type="ECO:0000256" key="6">
    <source>
        <dbReference type="ARBA" id="ARBA00023002"/>
    </source>
</evidence>
<feature type="active site" description="Cysteine sulfenic acid (-SOH) intermediate; for peroxidase activity" evidence="13">
    <location>
        <position position="68"/>
    </location>
</feature>
<dbReference type="GO" id="GO:0045454">
    <property type="term" value="P:cell redox homeostasis"/>
    <property type="evidence" value="ECO:0007669"/>
    <property type="project" value="TreeGrafter"/>
</dbReference>
<comment type="similarity">
    <text evidence="10">Belongs to the peroxiredoxin family. BCP/PrxQ subfamily.</text>
</comment>
<keyword evidence="14" id="KW-0732">Signal</keyword>
<dbReference type="PANTHER" id="PTHR42801:SF4">
    <property type="entry name" value="AHPC_TSA FAMILY PROTEIN"/>
    <property type="match status" value="1"/>
</dbReference>
<dbReference type="Gene3D" id="3.40.30.10">
    <property type="entry name" value="Glutaredoxin"/>
    <property type="match status" value="1"/>
</dbReference>
<keyword evidence="8" id="KW-0676">Redox-active center</keyword>
<evidence type="ECO:0000256" key="1">
    <source>
        <dbReference type="ARBA" id="ARBA00003330"/>
    </source>
</evidence>
<dbReference type="EC" id="1.11.1.24" evidence="3"/>
<dbReference type="InterPro" id="IPR013766">
    <property type="entry name" value="Thioredoxin_domain"/>
</dbReference>
<dbReference type="KEGG" id="tzo:THMIRHAT_09150"/>
<dbReference type="AlphaFoldDB" id="A0A6F8PM34"/>
<dbReference type="Pfam" id="PF00578">
    <property type="entry name" value="AhpC-TSA"/>
    <property type="match status" value="1"/>
</dbReference>
<evidence type="ECO:0000256" key="10">
    <source>
        <dbReference type="ARBA" id="ARBA00038489"/>
    </source>
</evidence>
<dbReference type="EMBL" id="AP021888">
    <property type="protein sequence ID" value="BBP43169.1"/>
    <property type="molecule type" value="Genomic_DNA"/>
</dbReference>
<reference evidence="17" key="1">
    <citation type="submission" date="2019-11" db="EMBL/GenBank/DDBJ databases">
        <title>Isolation and characterization of two novel species in the genus Thiomicrorhabdus.</title>
        <authorList>
            <person name="Mochizuki J."/>
            <person name="Kojima H."/>
            <person name="Fukui M."/>
        </authorList>
    </citation>
    <scope>NUCLEOTIDE SEQUENCE [LARGE SCALE GENOMIC DNA]</scope>
    <source>
        <strain evidence="17">AkT22</strain>
    </source>
</reference>
<dbReference type="GO" id="GO:0008379">
    <property type="term" value="F:thioredoxin peroxidase activity"/>
    <property type="evidence" value="ECO:0007669"/>
    <property type="project" value="TreeGrafter"/>
</dbReference>
<evidence type="ECO:0000256" key="11">
    <source>
        <dbReference type="ARBA" id="ARBA00042639"/>
    </source>
</evidence>
<evidence type="ECO:0000313" key="16">
    <source>
        <dbReference type="EMBL" id="BBP43169.1"/>
    </source>
</evidence>
<evidence type="ECO:0000313" key="17">
    <source>
        <dbReference type="Proteomes" id="UP000501466"/>
    </source>
</evidence>
<dbReference type="InterPro" id="IPR024706">
    <property type="entry name" value="Peroxiredoxin_AhpC-typ"/>
</dbReference>
<dbReference type="GO" id="GO:0034599">
    <property type="term" value="P:cellular response to oxidative stress"/>
    <property type="evidence" value="ECO:0007669"/>
    <property type="project" value="TreeGrafter"/>
</dbReference>
<keyword evidence="17" id="KW-1185">Reference proteome</keyword>
<comment type="subunit">
    <text evidence="2">Monomer.</text>
</comment>
<evidence type="ECO:0000256" key="3">
    <source>
        <dbReference type="ARBA" id="ARBA00013017"/>
    </source>
</evidence>
<dbReference type="InterPro" id="IPR000866">
    <property type="entry name" value="AhpC/TSA"/>
</dbReference>
<evidence type="ECO:0000256" key="5">
    <source>
        <dbReference type="ARBA" id="ARBA00022862"/>
    </source>
</evidence>
<gene>
    <name evidence="16" type="ORF">THMIRHAT_09150</name>
</gene>